<protein>
    <recommendedName>
        <fullName evidence="3">NAD-dependent epimerase/dehydratase domain-containing protein</fullName>
    </recommendedName>
</protein>
<dbReference type="InParanoid" id="G3AN70"/>
<dbReference type="STRING" id="619300.G3AN70"/>
<dbReference type="CDD" id="cd05227">
    <property type="entry name" value="AR_SDR_e"/>
    <property type="match status" value="1"/>
</dbReference>
<evidence type="ECO:0000313" key="4">
    <source>
        <dbReference type="EMBL" id="EGW31912.1"/>
    </source>
</evidence>
<gene>
    <name evidence="4" type="ORF">SPAPADRAFT_152113</name>
</gene>
<keyword evidence="1" id="KW-0560">Oxidoreductase</keyword>
<evidence type="ECO:0000256" key="1">
    <source>
        <dbReference type="ARBA" id="ARBA00023002"/>
    </source>
</evidence>
<dbReference type="GeneID" id="18870917"/>
<dbReference type="EMBL" id="GL996502">
    <property type="protein sequence ID" value="EGW31912.1"/>
    <property type="molecule type" value="Genomic_DNA"/>
</dbReference>
<dbReference type="AlphaFoldDB" id="G3AN70"/>
<name>G3AN70_SPAPN</name>
<keyword evidence="5" id="KW-1185">Reference proteome</keyword>
<reference evidence="4 5" key="1">
    <citation type="journal article" date="2011" name="Proc. Natl. Acad. Sci. U.S.A.">
        <title>Comparative genomics of xylose-fermenting fungi for enhanced biofuel production.</title>
        <authorList>
            <person name="Wohlbach D.J."/>
            <person name="Kuo A."/>
            <person name="Sato T.K."/>
            <person name="Potts K.M."/>
            <person name="Salamov A.A."/>
            <person name="LaButti K.M."/>
            <person name="Sun H."/>
            <person name="Clum A."/>
            <person name="Pangilinan J.L."/>
            <person name="Lindquist E.A."/>
            <person name="Lucas S."/>
            <person name="Lapidus A."/>
            <person name="Jin M."/>
            <person name="Gunawan C."/>
            <person name="Balan V."/>
            <person name="Dale B.E."/>
            <person name="Jeffries T.W."/>
            <person name="Zinkel R."/>
            <person name="Barry K.W."/>
            <person name="Grigoriev I.V."/>
            <person name="Gasch A.P."/>
        </authorList>
    </citation>
    <scope>NUCLEOTIDE SEQUENCE [LARGE SCALE GENOMIC DNA]</scope>
    <source>
        <strain evidence="5">NRRL Y-27907 / 11-Y1</strain>
    </source>
</reference>
<sequence>MTTTTVFISGANGYLAQHIIKQLLVKGYKVIGSVRSHAKGEQLTNSVKDENFSYIVIPIITHKHAFYEVLLKHPEITVFLHTASPVTFEVEDNENDLLRPAIDGTISALKAIKRYAPQMERVVITSSAGAIFGFNEYFDSDTVYNEDSWSPLSYEQSKNTSAINGYFGSKKYAELAAWEFMKEQTPSFDITVVAPVYCFGPQAYGIKDKSKLNLSMQMVNTVLTLTEDDDIPEFGNIFADIRDVARAHIVAFESDEARGQRLLVATENFTFDKIANIISNHFVNVEIPPGNLSKNERIYKLMVPRYDNSKTNRILGFDFIGIERSILDTADQLLG</sequence>
<dbReference type="Pfam" id="PF01370">
    <property type="entry name" value="Epimerase"/>
    <property type="match status" value="1"/>
</dbReference>
<dbReference type="Proteomes" id="UP000000709">
    <property type="component" value="Unassembled WGS sequence"/>
</dbReference>
<dbReference type="SUPFAM" id="SSF51735">
    <property type="entry name" value="NAD(P)-binding Rossmann-fold domains"/>
    <property type="match status" value="1"/>
</dbReference>
<dbReference type="RefSeq" id="XP_007375188.1">
    <property type="nucleotide sequence ID" value="XM_007375126.1"/>
</dbReference>
<evidence type="ECO:0000313" key="5">
    <source>
        <dbReference type="Proteomes" id="UP000000709"/>
    </source>
</evidence>
<dbReference type="Gene3D" id="3.40.50.720">
    <property type="entry name" value="NAD(P)-binding Rossmann-like Domain"/>
    <property type="match status" value="1"/>
</dbReference>
<organism evidence="5">
    <name type="scientific">Spathaspora passalidarum (strain NRRL Y-27907 / 11-Y1)</name>
    <dbReference type="NCBI Taxonomy" id="619300"/>
    <lineage>
        <taxon>Eukaryota</taxon>
        <taxon>Fungi</taxon>
        <taxon>Dikarya</taxon>
        <taxon>Ascomycota</taxon>
        <taxon>Saccharomycotina</taxon>
        <taxon>Pichiomycetes</taxon>
        <taxon>Debaryomycetaceae</taxon>
        <taxon>Spathaspora</taxon>
    </lineage>
</organism>
<comment type="similarity">
    <text evidence="2">Belongs to the NAD(P)-dependent epimerase/dehydratase family. Dihydroflavonol-4-reductase subfamily.</text>
</comment>
<accession>G3AN70</accession>
<evidence type="ECO:0000259" key="3">
    <source>
        <dbReference type="Pfam" id="PF01370"/>
    </source>
</evidence>
<dbReference type="KEGG" id="spaa:SPAPADRAFT_152113"/>
<dbReference type="eggNOG" id="KOG1502">
    <property type="taxonomic scope" value="Eukaryota"/>
</dbReference>
<proteinExistence type="inferred from homology"/>
<dbReference type="OMA" id="RYICNAT"/>
<dbReference type="PANTHER" id="PTHR10366:SF564">
    <property type="entry name" value="STEROL-4-ALPHA-CARBOXYLATE 3-DEHYDROGENASE, DECARBOXYLATING"/>
    <property type="match status" value="1"/>
</dbReference>
<evidence type="ECO:0000256" key="2">
    <source>
        <dbReference type="ARBA" id="ARBA00023445"/>
    </source>
</evidence>
<dbReference type="GO" id="GO:0016616">
    <property type="term" value="F:oxidoreductase activity, acting on the CH-OH group of donors, NAD or NADP as acceptor"/>
    <property type="evidence" value="ECO:0007669"/>
    <property type="project" value="TreeGrafter"/>
</dbReference>
<dbReference type="FunFam" id="3.40.50.720:FF:000191">
    <property type="entry name" value="Methylglyoxal reductase (NADPH-dependent)"/>
    <property type="match status" value="1"/>
</dbReference>
<dbReference type="InterPro" id="IPR050425">
    <property type="entry name" value="NAD(P)_dehydrat-like"/>
</dbReference>
<feature type="domain" description="NAD-dependent epimerase/dehydratase" evidence="3">
    <location>
        <begin position="6"/>
        <end position="257"/>
    </location>
</feature>
<dbReference type="PANTHER" id="PTHR10366">
    <property type="entry name" value="NAD DEPENDENT EPIMERASE/DEHYDRATASE"/>
    <property type="match status" value="1"/>
</dbReference>
<dbReference type="InterPro" id="IPR001509">
    <property type="entry name" value="Epimerase_deHydtase"/>
</dbReference>
<dbReference type="HOGENOM" id="CLU_007383_9_2_1"/>
<dbReference type="InterPro" id="IPR036291">
    <property type="entry name" value="NAD(P)-bd_dom_sf"/>
</dbReference>